<protein>
    <submittedName>
        <fullName evidence="1">Uncharacterized protein</fullName>
    </submittedName>
</protein>
<dbReference type="Proteomes" id="UP000250123">
    <property type="component" value="Chromosome SHEWBE"/>
</dbReference>
<dbReference type="EMBL" id="LS483452">
    <property type="protein sequence ID" value="SQH77944.1"/>
    <property type="molecule type" value="Genomic_DNA"/>
</dbReference>
<proteinExistence type="predicted"/>
<organism evidence="1 2">
    <name type="scientific">Shewanella benthica</name>
    <dbReference type="NCBI Taxonomy" id="43661"/>
    <lineage>
        <taxon>Bacteria</taxon>
        <taxon>Pseudomonadati</taxon>
        <taxon>Pseudomonadota</taxon>
        <taxon>Gammaproteobacteria</taxon>
        <taxon>Alteromonadales</taxon>
        <taxon>Shewanellaceae</taxon>
        <taxon>Shewanella</taxon>
    </lineage>
</organism>
<name>A0A330M964_9GAMM</name>
<gene>
    <name evidence="1" type="ORF">SHEWBE_3981</name>
</gene>
<dbReference type="KEGG" id="sbk:SHEWBE_3981"/>
<evidence type="ECO:0000313" key="2">
    <source>
        <dbReference type="Proteomes" id="UP000250123"/>
    </source>
</evidence>
<evidence type="ECO:0000313" key="1">
    <source>
        <dbReference type="EMBL" id="SQH77944.1"/>
    </source>
</evidence>
<reference evidence="2" key="1">
    <citation type="submission" date="2018-06" db="EMBL/GenBank/DDBJ databases">
        <authorList>
            <person name="Cea G.-C."/>
            <person name="William W."/>
        </authorList>
    </citation>
    <scope>NUCLEOTIDE SEQUENCE [LARGE SCALE GENOMIC DNA]</scope>
    <source>
        <strain evidence="2">DB21MT-2</strain>
    </source>
</reference>
<dbReference type="AlphaFoldDB" id="A0A330M964"/>
<sequence>MSIYAAMTFENKDVFVELTWMYLQRVIEVSAHRTPQVISSNEGTITFNPPNKSKAQ</sequence>
<accession>A0A330M964</accession>